<dbReference type="GeneTree" id="ENSGT00940000157042"/>
<feature type="disulfide bond" evidence="16">
    <location>
        <begin position="323"/>
        <end position="333"/>
    </location>
</feature>
<evidence type="ECO:0000256" key="8">
    <source>
        <dbReference type="ARBA" id="ARBA00022737"/>
    </source>
</evidence>
<dbReference type="FunFam" id="3.10.250.10:FF:000008">
    <property type="entry name" value="Lysyl oxidase homolog 2"/>
    <property type="match status" value="1"/>
</dbReference>
<keyword evidence="12 16" id="KW-1015">Disulfide bond</keyword>
<feature type="disulfide bond" evidence="16">
    <location>
        <begin position="95"/>
        <end position="105"/>
    </location>
</feature>
<dbReference type="InterPro" id="IPR001190">
    <property type="entry name" value="SRCR"/>
</dbReference>
<sequence length="575" mass="64170">ISLSTLLVLLLLCPPSFYAQEVHVRLAGLNRRSTNEGRVEVLYNGAWGTVCDDEVDLNLANVICRQLGFQRSLTWAHSARFGQGQGVIWLDNVRCRGTEASIAECRSNGWGVNDCSHAEDLGVVCSPERRPGFPPVVRLKAGPRLGEGRVEVLKEGKWGTICDHLWDLPAASVVCRELGFGTAKEALTQAQLGQGTGLIHMNSVQCTGREKSITECHSRPVPLYTCKHSQDVAVRCNVPKTGMDATVRLAGGREPSQGRVEVLMEIGGVKRWGSVCSENWGLNEAMVVCRQLGLGFASSAHQETWYWPGSADAGEVLLSGTHCIGTEMSIQQCRRNAHVYCPRGGDGRAAGVTCVETAPDLVLDAQLVQETAYIEDRPLHLLTCANEENCLSSSAARMNWPYGHRRLLRFSSRIMNMGRADFRPRAPRESWVWHQCHRHYHSIEVFTHYDLLTLNGTKVAEGHKASFCLEDTYCPDGLHKRYSCYNMGQQGISVGCWDTYRHDIDCQWVDITDIRPGEYIFQVDVNPSLDMAESDFQNNVMRCRCKYDGARVYMFGCHAGNMSFTKFSLFQYFPD</sequence>
<dbReference type="Proteomes" id="UP000265100">
    <property type="component" value="Chromosome 6"/>
</dbReference>
<feature type="chain" id="PRO_5044263003" description="protein-lysine 6-oxidase" evidence="17">
    <location>
        <begin position="20"/>
        <end position="575"/>
    </location>
</feature>
<evidence type="ECO:0000313" key="19">
    <source>
        <dbReference type="Ensembl" id="ENSACLP00000045254.1"/>
    </source>
</evidence>
<dbReference type="GO" id="GO:0016020">
    <property type="term" value="C:membrane"/>
    <property type="evidence" value="ECO:0007669"/>
    <property type="project" value="InterPro"/>
</dbReference>
<dbReference type="FunFam" id="3.10.250.10:FF:000001">
    <property type="entry name" value="Lysyl oxidase 4 isoform X1"/>
    <property type="match status" value="2"/>
</dbReference>
<dbReference type="InterPro" id="IPR001695">
    <property type="entry name" value="Lysyl_oxidase"/>
</dbReference>
<dbReference type="InterPro" id="IPR019828">
    <property type="entry name" value="Lysyl_oxidase_CS"/>
</dbReference>
<dbReference type="PRINTS" id="PR00258">
    <property type="entry name" value="SPERACTRCPTR"/>
</dbReference>
<dbReference type="PRINTS" id="PR00074">
    <property type="entry name" value="LYSYLOXIDASE"/>
</dbReference>
<keyword evidence="9" id="KW-0801">TPQ</keyword>
<keyword evidence="4" id="KW-0886">LTQ</keyword>
<dbReference type="PROSITE" id="PS00420">
    <property type="entry name" value="SRCR_1"/>
    <property type="match status" value="1"/>
</dbReference>
<dbReference type="PROSITE" id="PS50287">
    <property type="entry name" value="SRCR_2"/>
    <property type="match status" value="3"/>
</dbReference>
<feature type="disulfide bond" evidence="16">
    <location>
        <begin position="175"/>
        <end position="236"/>
    </location>
</feature>
<evidence type="ECO:0000259" key="18">
    <source>
        <dbReference type="PROSITE" id="PS50287"/>
    </source>
</evidence>
<feature type="signal peptide" evidence="17">
    <location>
        <begin position="1"/>
        <end position="19"/>
    </location>
</feature>
<evidence type="ECO:0000313" key="20">
    <source>
        <dbReference type="Proteomes" id="UP000265100"/>
    </source>
</evidence>
<keyword evidence="13" id="KW-0325">Glycoprotein</keyword>
<keyword evidence="10" id="KW-0560">Oxidoreductase</keyword>
<evidence type="ECO:0000256" key="11">
    <source>
        <dbReference type="ARBA" id="ARBA00023008"/>
    </source>
</evidence>
<comment type="subcellular location">
    <subcellularLocation>
        <location evidence="2">Secreted</location>
        <location evidence="2">Extracellular space</location>
    </subcellularLocation>
</comment>
<dbReference type="Gene3D" id="3.10.250.10">
    <property type="entry name" value="SRCR-like domain"/>
    <property type="match status" value="3"/>
</dbReference>
<evidence type="ECO:0000256" key="13">
    <source>
        <dbReference type="ARBA" id="ARBA00023180"/>
    </source>
</evidence>
<dbReference type="InterPro" id="IPR036772">
    <property type="entry name" value="SRCR-like_dom_sf"/>
</dbReference>
<dbReference type="GO" id="GO:0004720">
    <property type="term" value="F:protein-lysine 6-oxidase activity"/>
    <property type="evidence" value="ECO:0007669"/>
    <property type="project" value="UniProtKB-EC"/>
</dbReference>
<evidence type="ECO:0000256" key="15">
    <source>
        <dbReference type="ARBA" id="ARBA00047861"/>
    </source>
</evidence>
<dbReference type="InterPro" id="IPR050912">
    <property type="entry name" value="LOX-like_protein"/>
</dbReference>
<dbReference type="GO" id="GO:0005507">
    <property type="term" value="F:copper ion binding"/>
    <property type="evidence" value="ECO:0007669"/>
    <property type="project" value="InterPro"/>
</dbReference>
<keyword evidence="5" id="KW-0964">Secreted</keyword>
<dbReference type="PROSITE" id="PS00926">
    <property type="entry name" value="LYSYL_OXIDASE"/>
    <property type="match status" value="1"/>
</dbReference>
<evidence type="ECO:0000256" key="1">
    <source>
        <dbReference type="ARBA" id="ARBA00001935"/>
    </source>
</evidence>
<evidence type="ECO:0000256" key="12">
    <source>
        <dbReference type="ARBA" id="ARBA00023157"/>
    </source>
</evidence>
<dbReference type="Pfam" id="PF00530">
    <property type="entry name" value="SRCR"/>
    <property type="match status" value="3"/>
</dbReference>
<evidence type="ECO:0000256" key="16">
    <source>
        <dbReference type="PROSITE-ProRule" id="PRU00196"/>
    </source>
</evidence>
<evidence type="ECO:0000256" key="17">
    <source>
        <dbReference type="SAM" id="SignalP"/>
    </source>
</evidence>
<dbReference type="EC" id="1.4.3.13" evidence="14"/>
<gene>
    <name evidence="19" type="primary">LOXL4</name>
</gene>
<comment type="catalytic activity">
    <reaction evidence="15">
        <text>L-lysyl-[protein] + O2 + H2O = (S)-2-amino-6-oxohexanoyl-[protein] + H2O2 + NH4(+)</text>
        <dbReference type="Rhea" id="RHEA:24544"/>
        <dbReference type="Rhea" id="RHEA-COMP:9752"/>
        <dbReference type="Rhea" id="RHEA-COMP:12448"/>
        <dbReference type="ChEBI" id="CHEBI:15377"/>
        <dbReference type="ChEBI" id="CHEBI:15379"/>
        <dbReference type="ChEBI" id="CHEBI:16240"/>
        <dbReference type="ChEBI" id="CHEBI:28938"/>
        <dbReference type="ChEBI" id="CHEBI:29969"/>
        <dbReference type="ChEBI" id="CHEBI:131803"/>
        <dbReference type="EC" id="1.4.3.13"/>
    </reaction>
</comment>
<reference evidence="19" key="1">
    <citation type="submission" date="2018-05" db="EMBL/GenBank/DDBJ databases">
        <authorList>
            <person name="Datahose"/>
        </authorList>
    </citation>
    <scope>NUCLEOTIDE SEQUENCE</scope>
</reference>
<evidence type="ECO:0000256" key="7">
    <source>
        <dbReference type="ARBA" id="ARBA00022729"/>
    </source>
</evidence>
<organism evidence="19 20">
    <name type="scientific">Astatotilapia calliptera</name>
    <name type="common">Eastern happy</name>
    <name type="synonym">Chromis callipterus</name>
    <dbReference type="NCBI Taxonomy" id="8154"/>
    <lineage>
        <taxon>Eukaryota</taxon>
        <taxon>Metazoa</taxon>
        <taxon>Chordata</taxon>
        <taxon>Craniata</taxon>
        <taxon>Vertebrata</taxon>
        <taxon>Euteleostomi</taxon>
        <taxon>Actinopterygii</taxon>
        <taxon>Neopterygii</taxon>
        <taxon>Teleostei</taxon>
        <taxon>Neoteleostei</taxon>
        <taxon>Acanthomorphata</taxon>
        <taxon>Ovalentaria</taxon>
        <taxon>Cichlomorphae</taxon>
        <taxon>Cichliformes</taxon>
        <taxon>Cichlidae</taxon>
        <taxon>African cichlids</taxon>
        <taxon>Pseudocrenilabrinae</taxon>
        <taxon>Haplochromini</taxon>
        <taxon>Astatotilapia</taxon>
    </lineage>
</organism>
<keyword evidence="20" id="KW-1185">Reference proteome</keyword>
<comment type="similarity">
    <text evidence="3">Belongs to the lysyl oxidase family.</text>
</comment>
<keyword evidence="7 17" id="KW-0732">Signal</keyword>
<evidence type="ECO:0000256" key="14">
    <source>
        <dbReference type="ARBA" id="ARBA00038869"/>
    </source>
</evidence>
<evidence type="ECO:0000256" key="6">
    <source>
        <dbReference type="ARBA" id="ARBA00022723"/>
    </source>
</evidence>
<feature type="domain" description="SRCR" evidence="18">
    <location>
        <begin position="137"/>
        <end position="237"/>
    </location>
</feature>
<dbReference type="AlphaFoldDB" id="A0AAX7SL38"/>
<evidence type="ECO:0000256" key="5">
    <source>
        <dbReference type="ARBA" id="ARBA00022525"/>
    </source>
</evidence>
<evidence type="ECO:0000256" key="9">
    <source>
        <dbReference type="ARBA" id="ARBA00022772"/>
    </source>
</evidence>
<proteinExistence type="inferred from homology"/>
<feature type="disulfide bond" evidence="16">
    <location>
        <begin position="162"/>
        <end position="226"/>
    </location>
</feature>
<dbReference type="SUPFAM" id="SSF56487">
    <property type="entry name" value="SRCR-like"/>
    <property type="match status" value="3"/>
</dbReference>
<dbReference type="GO" id="GO:0030199">
    <property type="term" value="P:collagen fibril organization"/>
    <property type="evidence" value="ECO:0007669"/>
    <property type="project" value="TreeGrafter"/>
</dbReference>
<keyword evidence="11" id="KW-0186">Copper</keyword>
<reference evidence="19" key="3">
    <citation type="submission" date="2025-09" db="UniProtKB">
        <authorList>
            <consortium name="Ensembl"/>
        </authorList>
    </citation>
    <scope>IDENTIFICATION</scope>
</reference>
<comment type="cofactor">
    <cofactor evidence="1">
        <name>Cu cation</name>
        <dbReference type="ChEBI" id="CHEBI:23378"/>
    </cofactor>
</comment>
<evidence type="ECO:0000256" key="2">
    <source>
        <dbReference type="ARBA" id="ARBA00004239"/>
    </source>
</evidence>
<evidence type="ECO:0000256" key="3">
    <source>
        <dbReference type="ARBA" id="ARBA00007492"/>
    </source>
</evidence>
<dbReference type="Ensembl" id="ENSACLT00000092033.1">
    <property type="protein sequence ID" value="ENSACLP00000045254.1"/>
    <property type="gene ID" value="ENSACLG00000021492.2"/>
</dbReference>
<keyword evidence="8" id="KW-0677">Repeat</keyword>
<reference evidence="19" key="2">
    <citation type="submission" date="2025-08" db="UniProtKB">
        <authorList>
            <consortium name="Ensembl"/>
        </authorList>
    </citation>
    <scope>IDENTIFICATION</scope>
</reference>
<keyword evidence="6" id="KW-0479">Metal-binding</keyword>
<evidence type="ECO:0000256" key="4">
    <source>
        <dbReference type="ARBA" id="ARBA00022477"/>
    </source>
</evidence>
<dbReference type="Pfam" id="PF01186">
    <property type="entry name" value="Lysyl_oxidase"/>
    <property type="match status" value="1"/>
</dbReference>
<evidence type="ECO:0000256" key="10">
    <source>
        <dbReference type="ARBA" id="ARBA00023002"/>
    </source>
</evidence>
<comment type="caution">
    <text evidence="16">Lacks conserved residue(s) required for the propagation of feature annotation.</text>
</comment>
<feature type="disulfide bond" evidence="16">
    <location>
        <begin position="206"/>
        <end position="216"/>
    </location>
</feature>
<name>A0AAX7SL38_ASTCA</name>
<dbReference type="PANTHER" id="PTHR45817">
    <property type="entry name" value="LYSYL OXIDASE-LIKE-RELATED"/>
    <property type="match status" value="1"/>
</dbReference>
<protein>
    <recommendedName>
        <fullName evidence="14">protein-lysine 6-oxidase</fullName>
        <ecNumber evidence="14">1.4.3.13</ecNumber>
    </recommendedName>
</protein>
<feature type="disulfide bond" evidence="16">
    <location>
        <begin position="51"/>
        <end position="115"/>
    </location>
</feature>
<dbReference type="PANTHER" id="PTHR45817:SF5">
    <property type="entry name" value="LYSYL OXIDASE HOMOLOG 4"/>
    <property type="match status" value="1"/>
</dbReference>
<dbReference type="SMART" id="SM00202">
    <property type="entry name" value="SR"/>
    <property type="match status" value="3"/>
</dbReference>
<dbReference type="GO" id="GO:0005615">
    <property type="term" value="C:extracellular space"/>
    <property type="evidence" value="ECO:0007669"/>
    <property type="project" value="TreeGrafter"/>
</dbReference>
<accession>A0AAX7SL38</accession>
<feature type="domain" description="SRCR" evidence="18">
    <location>
        <begin position="247"/>
        <end position="355"/>
    </location>
</feature>
<feature type="disulfide bond" evidence="16">
    <location>
        <begin position="64"/>
        <end position="125"/>
    </location>
</feature>
<feature type="domain" description="SRCR" evidence="18">
    <location>
        <begin position="24"/>
        <end position="126"/>
    </location>
</feature>